<dbReference type="GO" id="GO:0005739">
    <property type="term" value="C:mitochondrion"/>
    <property type="evidence" value="ECO:0007669"/>
    <property type="project" value="TreeGrafter"/>
</dbReference>
<evidence type="ECO:0000313" key="4">
    <source>
        <dbReference type="EMBL" id="GAT97461.1"/>
    </source>
</evidence>
<evidence type="ECO:0000256" key="1">
    <source>
        <dbReference type="ARBA" id="ARBA00023002"/>
    </source>
</evidence>
<keyword evidence="1" id="KW-0560">Oxidoreductase</keyword>
<dbReference type="InterPro" id="IPR001670">
    <property type="entry name" value="ADH_Fe/GldA"/>
</dbReference>
<dbReference type="FunFam" id="1.20.1090.10:FF:000026">
    <property type="entry name" value="Alcohol dehydrogenase, putative"/>
    <property type="match status" value="1"/>
</dbReference>
<dbReference type="CDD" id="cd08178">
    <property type="entry name" value="AAD_C"/>
    <property type="match status" value="1"/>
</dbReference>
<dbReference type="Gene3D" id="1.20.1090.10">
    <property type="entry name" value="Dehydroquinate synthase-like - alpha domain"/>
    <property type="match status" value="1"/>
</dbReference>
<dbReference type="EMBL" id="BDEQ01000001">
    <property type="protein sequence ID" value="GAT97461.1"/>
    <property type="molecule type" value="Genomic_DNA"/>
</dbReference>
<organism evidence="4 5">
    <name type="scientific">Entamoeba histolytica</name>
    <dbReference type="NCBI Taxonomy" id="5759"/>
    <lineage>
        <taxon>Eukaryota</taxon>
        <taxon>Amoebozoa</taxon>
        <taxon>Evosea</taxon>
        <taxon>Archamoebae</taxon>
        <taxon>Mastigamoebida</taxon>
        <taxon>Entamoebidae</taxon>
        <taxon>Entamoeba</taxon>
    </lineage>
</organism>
<dbReference type="InterPro" id="IPR034789">
    <property type="entry name" value="AAD_C"/>
</dbReference>
<dbReference type="VEuPathDB" id="AmoebaDB:EHI7A_076710"/>
<evidence type="ECO:0000259" key="3">
    <source>
        <dbReference type="Pfam" id="PF25137"/>
    </source>
</evidence>
<dbReference type="AlphaFoldDB" id="A0A5K1U5U1"/>
<dbReference type="VEuPathDB" id="AmoebaDB:EHI_166490"/>
<evidence type="ECO:0000313" key="5">
    <source>
        <dbReference type="Proteomes" id="UP000078387"/>
    </source>
</evidence>
<dbReference type="InterPro" id="IPR056798">
    <property type="entry name" value="ADH_Fe_C"/>
</dbReference>
<dbReference type="GO" id="GO:0046872">
    <property type="term" value="F:metal ion binding"/>
    <property type="evidence" value="ECO:0007669"/>
    <property type="project" value="InterPro"/>
</dbReference>
<reference evidence="4 5" key="1">
    <citation type="submission" date="2016-05" db="EMBL/GenBank/DDBJ databases">
        <title>First whole genome sequencing of Entamoeba histolytica HM1:IMSS-clone-6.</title>
        <authorList>
            <person name="Mukherjee Avik.K."/>
            <person name="Izumyama S."/>
            <person name="Nakada-Tsukui K."/>
            <person name="Nozaki T."/>
        </authorList>
    </citation>
    <scope>NUCLEOTIDE SEQUENCE [LARGE SCALE GENOMIC DNA]</scope>
    <source>
        <strain evidence="4 5">HM1:IMSS clone 6</strain>
    </source>
</reference>
<gene>
    <name evidence="4" type="ORF">CL6EHI_166490</name>
</gene>
<sequence>MSETTPFQIPTTGDLHWFKVPPKVFFEPFSIRYLAELKDLSKIFIVSDRMIYKLGYVERVMEVLKRRRNQVEIEIYIDVPIEPTTKAITEALNVMNTFGPDNIIAIGGGSVMCVAKIMWMLYEHPELKLQDIPTQFADIKENVFSGPEVGEKARLICVPTTSGNGSEVSPFCILVDEKTNTTYPIAHYNLIPSVAIVDPEFTYTVPKRTLADNGFDMLSHSIEAYISTYANDFANGMCLEALQLIFKNLVNGYNGCSCARANLHNASTIAGMAHGNAYLGLVHALAYKIANHFHIHHGRVAGILLPHIIRYNAKAPIEGQSQLKKYDVMEKFGRICDRTGLNPGNNAAESLASECEKLLKGTESATGFAQCGIDEKEWKDAVHDIAVTTLESQYSKYNPKKATVPELKEILIASYKPIA</sequence>
<name>A0A5K1U5U1_ENTHI</name>
<feature type="domain" description="Alcohol dehydrogenase iron-type/glycerol dehydrogenase GldA" evidence="2">
    <location>
        <begin position="21"/>
        <end position="199"/>
    </location>
</feature>
<protein>
    <submittedName>
        <fullName evidence="4">Alcohol dehydrogenase putative</fullName>
    </submittedName>
</protein>
<dbReference type="Pfam" id="PF00465">
    <property type="entry name" value="Fe-ADH"/>
    <property type="match status" value="1"/>
</dbReference>
<dbReference type="GO" id="GO:0004022">
    <property type="term" value="F:alcohol dehydrogenase (NAD+) activity"/>
    <property type="evidence" value="ECO:0007669"/>
    <property type="project" value="InterPro"/>
</dbReference>
<dbReference type="Pfam" id="PF25137">
    <property type="entry name" value="ADH_Fe_C"/>
    <property type="match status" value="1"/>
</dbReference>
<proteinExistence type="predicted"/>
<dbReference type="VEuPathDB" id="AmoebaDB:KM1_148280"/>
<dbReference type="VEuPathDB" id="AmoebaDB:EHI8A_086570"/>
<dbReference type="Gene3D" id="3.40.50.1970">
    <property type="match status" value="1"/>
</dbReference>
<dbReference type="PANTHER" id="PTHR11496">
    <property type="entry name" value="ALCOHOL DEHYDROGENASE"/>
    <property type="match status" value="1"/>
</dbReference>
<dbReference type="OMA" id="HAMSHQV"/>
<dbReference type="InterPro" id="IPR039697">
    <property type="entry name" value="Alcohol_dehydrogenase_Fe"/>
</dbReference>
<dbReference type="Proteomes" id="UP000078387">
    <property type="component" value="Unassembled WGS sequence"/>
</dbReference>
<dbReference type="PANTHER" id="PTHR11496:SF83">
    <property type="entry name" value="HYDROXYACID-OXOACID TRANSHYDROGENASE, MITOCHONDRIAL"/>
    <property type="match status" value="1"/>
</dbReference>
<accession>A0A5K1U5U1</accession>
<comment type="caution">
    <text evidence="4">The sequence shown here is derived from an EMBL/GenBank/DDBJ whole genome shotgun (WGS) entry which is preliminary data.</text>
</comment>
<dbReference type="FunFam" id="3.40.50.1970:FF:000033">
    <property type="entry name" value="Alcohol dehydrogenase, putative"/>
    <property type="match status" value="1"/>
</dbReference>
<dbReference type="VEuPathDB" id="AmoebaDB:EHI5A_016300"/>
<evidence type="ECO:0000259" key="2">
    <source>
        <dbReference type="Pfam" id="PF00465"/>
    </source>
</evidence>
<feature type="domain" description="Fe-containing alcohol dehydrogenase-like C-terminal" evidence="3">
    <location>
        <begin position="211"/>
        <end position="414"/>
    </location>
</feature>
<dbReference type="SUPFAM" id="SSF56796">
    <property type="entry name" value="Dehydroquinate synthase-like"/>
    <property type="match status" value="1"/>
</dbReference>